<dbReference type="STRING" id="675120.N1PQD1"/>
<feature type="domain" description="Amine oxidase" evidence="2">
    <location>
        <begin position="187"/>
        <end position="641"/>
    </location>
</feature>
<dbReference type="InterPro" id="IPR050281">
    <property type="entry name" value="Flavin_monoamine_oxidase"/>
</dbReference>
<dbReference type="GO" id="GO:0001716">
    <property type="term" value="F:L-amino-acid oxidase activity"/>
    <property type="evidence" value="ECO:0007669"/>
    <property type="project" value="TreeGrafter"/>
</dbReference>
<keyword evidence="4" id="KW-1185">Reference proteome</keyword>
<name>N1PQD1_DOTSN</name>
<evidence type="ECO:0000313" key="3">
    <source>
        <dbReference type="EMBL" id="EME45602.1"/>
    </source>
</evidence>
<dbReference type="Proteomes" id="UP000016933">
    <property type="component" value="Unassembled WGS sequence"/>
</dbReference>
<evidence type="ECO:0000259" key="2">
    <source>
        <dbReference type="Pfam" id="PF01593"/>
    </source>
</evidence>
<dbReference type="GO" id="GO:0009063">
    <property type="term" value="P:amino acid catabolic process"/>
    <property type="evidence" value="ECO:0007669"/>
    <property type="project" value="TreeGrafter"/>
</dbReference>
<feature type="chain" id="PRO_5004108958" description="Amine oxidase domain-containing protein" evidence="1">
    <location>
        <begin position="22"/>
        <end position="669"/>
    </location>
</feature>
<proteinExistence type="predicted"/>
<dbReference type="SUPFAM" id="SSF51905">
    <property type="entry name" value="FAD/NAD(P)-binding domain"/>
    <property type="match status" value="1"/>
</dbReference>
<evidence type="ECO:0000256" key="1">
    <source>
        <dbReference type="SAM" id="SignalP"/>
    </source>
</evidence>
<dbReference type="Gene3D" id="3.50.50.60">
    <property type="entry name" value="FAD/NAD(P)-binding domain"/>
    <property type="match status" value="1"/>
</dbReference>
<dbReference type="OMA" id="CWETDEH"/>
<dbReference type="InterPro" id="IPR002937">
    <property type="entry name" value="Amino_oxidase"/>
</dbReference>
<dbReference type="AlphaFoldDB" id="N1PQD1"/>
<organism evidence="3 4">
    <name type="scientific">Dothistroma septosporum (strain NZE10 / CBS 128990)</name>
    <name type="common">Red band needle blight fungus</name>
    <name type="synonym">Mycosphaerella pini</name>
    <dbReference type="NCBI Taxonomy" id="675120"/>
    <lineage>
        <taxon>Eukaryota</taxon>
        <taxon>Fungi</taxon>
        <taxon>Dikarya</taxon>
        <taxon>Ascomycota</taxon>
        <taxon>Pezizomycotina</taxon>
        <taxon>Dothideomycetes</taxon>
        <taxon>Dothideomycetidae</taxon>
        <taxon>Mycosphaerellales</taxon>
        <taxon>Mycosphaerellaceae</taxon>
        <taxon>Dothistroma</taxon>
    </lineage>
</organism>
<feature type="signal peptide" evidence="1">
    <location>
        <begin position="1"/>
        <end position="21"/>
    </location>
</feature>
<dbReference type="HOGENOM" id="CLU_004498_8_2_1"/>
<dbReference type="OrthoDB" id="7777654at2759"/>
<accession>N1PQD1</accession>
<reference evidence="3 4" key="2">
    <citation type="journal article" date="2012" name="PLoS Pathog.">
        <title>Diverse lifestyles and strategies of plant pathogenesis encoded in the genomes of eighteen Dothideomycetes fungi.</title>
        <authorList>
            <person name="Ohm R.A."/>
            <person name="Feau N."/>
            <person name="Henrissat B."/>
            <person name="Schoch C.L."/>
            <person name="Horwitz B.A."/>
            <person name="Barry K.W."/>
            <person name="Condon B.J."/>
            <person name="Copeland A.C."/>
            <person name="Dhillon B."/>
            <person name="Glaser F."/>
            <person name="Hesse C.N."/>
            <person name="Kosti I."/>
            <person name="LaButti K."/>
            <person name="Lindquist E.A."/>
            <person name="Lucas S."/>
            <person name="Salamov A.A."/>
            <person name="Bradshaw R.E."/>
            <person name="Ciuffetti L."/>
            <person name="Hamelin R.C."/>
            <person name="Kema G.H.J."/>
            <person name="Lawrence C."/>
            <person name="Scott J.A."/>
            <person name="Spatafora J.W."/>
            <person name="Turgeon B.G."/>
            <person name="de Wit P.J.G.M."/>
            <person name="Zhong S."/>
            <person name="Goodwin S.B."/>
            <person name="Grigoriev I.V."/>
        </authorList>
    </citation>
    <scope>NUCLEOTIDE SEQUENCE [LARGE SCALE GENOMIC DNA]</scope>
    <source>
        <strain evidence="4">NZE10 / CBS 128990</strain>
    </source>
</reference>
<evidence type="ECO:0000313" key="4">
    <source>
        <dbReference type="Proteomes" id="UP000016933"/>
    </source>
</evidence>
<dbReference type="PANTHER" id="PTHR10742:SF382">
    <property type="entry name" value="AMINE OXIDASE DOMAIN-CONTAINING PROTEIN"/>
    <property type="match status" value="1"/>
</dbReference>
<dbReference type="eggNOG" id="KOG0685">
    <property type="taxonomic scope" value="Eukaryota"/>
</dbReference>
<gene>
    <name evidence="3" type="ORF">DOTSEDRAFT_79537</name>
</gene>
<dbReference type="SUPFAM" id="SSF54373">
    <property type="entry name" value="FAD-linked reductases, C-terminal domain"/>
    <property type="match status" value="1"/>
</dbReference>
<dbReference type="EMBL" id="KB446538">
    <property type="protein sequence ID" value="EME45602.1"/>
    <property type="molecule type" value="Genomic_DNA"/>
</dbReference>
<keyword evidence="1" id="KW-0732">Signal</keyword>
<sequence length="669" mass="74606">MVRRSRLYASSLAALASICAASSVVPRSATISFQKKIFAEAGGMHNVEIIYNAPLNGELALHYGNCEAAQPDDCHHSLGRTFVGSHPLGKRHETHPSQRPSKFVWLPPTDIPSGGCLQAYSSGVFVGRSEPVTVGGRKSKRWEAAADIMDAEGPWFEGVEYLKAKQPDDVFVSAAKSKKIGIIGGGMSGLMTAHLLDSVGLYDWNIIEASGRVGGRVHTSYLNGTAPDQYQYQEMGPMRFPVSITYDDPVETIQINDHRMVFQLADVLNKQNGNASEYKVNFIKWIQSAVNDPSASTTSNATYSNATSVAQAQQDFDNWSDMDRDAYRAIATNVYKAHKFAVENGYFHFSEAGYLAYAKGYSANITDEVDSTLDIWPAWEYDNIYFAATEWRTIDQGLSKLPAAFGPQVYNRTYFKTAVSGMSWNNETEKITVQYRNHSLLAMEPDTIDFDYAVVAVPFSKVRLWRLPDYSSLLERAISRLNYDQSCKVALHYKTRFWEHLPEPIIGGCGSTDIPMIGSICYPSYQINSTGPGVILGSYISTNDARSVGSMTEEEHVAMVQRAMVEIHGDVAAEQWTGNYDRKCWELDEYQAGAWADPLVGQQDLYLPAYFQTEKHTVFVGEHTSYTHAWIWSALESGVRGTTQLLLDMGLVDEAKEIVNFWMARWIDL</sequence>
<dbReference type="Gene3D" id="1.20.1440.240">
    <property type="match status" value="1"/>
</dbReference>
<reference evidence="4" key="1">
    <citation type="journal article" date="2012" name="PLoS Genet.">
        <title>The genomes of the fungal plant pathogens Cladosporium fulvum and Dothistroma septosporum reveal adaptation to different hosts and lifestyles but also signatures of common ancestry.</title>
        <authorList>
            <person name="de Wit P.J.G.M."/>
            <person name="van der Burgt A."/>
            <person name="Oekmen B."/>
            <person name="Stergiopoulos I."/>
            <person name="Abd-Elsalam K.A."/>
            <person name="Aerts A.L."/>
            <person name="Bahkali A.H."/>
            <person name="Beenen H.G."/>
            <person name="Chettri P."/>
            <person name="Cox M.P."/>
            <person name="Datema E."/>
            <person name="de Vries R.P."/>
            <person name="Dhillon B."/>
            <person name="Ganley A.R."/>
            <person name="Griffiths S.A."/>
            <person name="Guo Y."/>
            <person name="Hamelin R.C."/>
            <person name="Henrissat B."/>
            <person name="Kabir M.S."/>
            <person name="Jashni M.K."/>
            <person name="Kema G."/>
            <person name="Klaubauf S."/>
            <person name="Lapidus A."/>
            <person name="Levasseur A."/>
            <person name="Lindquist E."/>
            <person name="Mehrabi R."/>
            <person name="Ohm R.A."/>
            <person name="Owen T.J."/>
            <person name="Salamov A."/>
            <person name="Schwelm A."/>
            <person name="Schijlen E."/>
            <person name="Sun H."/>
            <person name="van den Burg H.A."/>
            <person name="van Ham R.C.H.J."/>
            <person name="Zhang S."/>
            <person name="Goodwin S.B."/>
            <person name="Grigoriev I.V."/>
            <person name="Collemare J."/>
            <person name="Bradshaw R.E."/>
        </authorList>
    </citation>
    <scope>NUCLEOTIDE SEQUENCE [LARGE SCALE GENOMIC DNA]</scope>
    <source>
        <strain evidence="4">NZE10 / CBS 128990</strain>
    </source>
</reference>
<dbReference type="Pfam" id="PF01593">
    <property type="entry name" value="Amino_oxidase"/>
    <property type="match status" value="1"/>
</dbReference>
<dbReference type="InterPro" id="IPR036188">
    <property type="entry name" value="FAD/NAD-bd_sf"/>
</dbReference>
<dbReference type="Gene3D" id="3.90.660.10">
    <property type="match status" value="1"/>
</dbReference>
<protein>
    <recommendedName>
        <fullName evidence="2">Amine oxidase domain-containing protein</fullName>
    </recommendedName>
</protein>
<dbReference type="PANTHER" id="PTHR10742">
    <property type="entry name" value="FLAVIN MONOAMINE OXIDASE"/>
    <property type="match status" value="1"/>
</dbReference>